<name>A0AAN9HNT2_CROPI</name>
<proteinExistence type="predicted"/>
<gene>
    <name evidence="2" type="ORF">RIF29_38294</name>
</gene>
<organism evidence="2 3">
    <name type="scientific">Crotalaria pallida</name>
    <name type="common">Smooth rattlebox</name>
    <name type="synonym">Crotalaria striata</name>
    <dbReference type="NCBI Taxonomy" id="3830"/>
    <lineage>
        <taxon>Eukaryota</taxon>
        <taxon>Viridiplantae</taxon>
        <taxon>Streptophyta</taxon>
        <taxon>Embryophyta</taxon>
        <taxon>Tracheophyta</taxon>
        <taxon>Spermatophyta</taxon>
        <taxon>Magnoliopsida</taxon>
        <taxon>eudicotyledons</taxon>
        <taxon>Gunneridae</taxon>
        <taxon>Pentapetalae</taxon>
        <taxon>rosids</taxon>
        <taxon>fabids</taxon>
        <taxon>Fabales</taxon>
        <taxon>Fabaceae</taxon>
        <taxon>Papilionoideae</taxon>
        <taxon>50 kb inversion clade</taxon>
        <taxon>genistoids sensu lato</taxon>
        <taxon>core genistoids</taxon>
        <taxon>Crotalarieae</taxon>
        <taxon>Crotalaria</taxon>
    </lineage>
</organism>
<evidence type="ECO:0000256" key="1">
    <source>
        <dbReference type="SAM" id="MobiDB-lite"/>
    </source>
</evidence>
<comment type="caution">
    <text evidence="2">The sequence shown here is derived from an EMBL/GenBank/DDBJ whole genome shotgun (WGS) entry which is preliminary data.</text>
</comment>
<dbReference type="EMBL" id="JAYWIO010000008">
    <property type="protein sequence ID" value="KAK7243496.1"/>
    <property type="molecule type" value="Genomic_DNA"/>
</dbReference>
<accession>A0AAN9HNT2</accession>
<evidence type="ECO:0000313" key="3">
    <source>
        <dbReference type="Proteomes" id="UP001372338"/>
    </source>
</evidence>
<feature type="compositionally biased region" description="Basic and acidic residues" evidence="1">
    <location>
        <begin position="62"/>
        <end position="80"/>
    </location>
</feature>
<protein>
    <submittedName>
        <fullName evidence="2">Uncharacterized protein</fullName>
    </submittedName>
</protein>
<feature type="region of interest" description="Disordered" evidence="1">
    <location>
        <begin position="1"/>
        <end position="83"/>
    </location>
</feature>
<feature type="region of interest" description="Disordered" evidence="1">
    <location>
        <begin position="155"/>
        <end position="189"/>
    </location>
</feature>
<evidence type="ECO:0000313" key="2">
    <source>
        <dbReference type="EMBL" id="KAK7243496.1"/>
    </source>
</evidence>
<keyword evidence="3" id="KW-1185">Reference proteome</keyword>
<dbReference type="Proteomes" id="UP001372338">
    <property type="component" value="Unassembled WGS sequence"/>
</dbReference>
<dbReference type="AlphaFoldDB" id="A0AAN9HNT2"/>
<sequence length="189" mass="21310">MEDMVFSASKQPPSVPPKPPDDGGGGENRWKISFASKVMGQQASCAPRIKGLDTTQPPLSTVERESGKETNEDPKKESMRDVPGILKSQSRMFVVANEDYMHGDWMLIDRKKLNRRAHAQGGNKQDFKKGYSTNPFSHLSAHDSWDLEVSRAVFNSGVSPTKEPPSRRKWVRKRARNNEVKIHKPKLNL</sequence>
<reference evidence="2 3" key="1">
    <citation type="submission" date="2024-01" db="EMBL/GenBank/DDBJ databases">
        <title>The genomes of 5 underutilized Papilionoideae crops provide insights into root nodulation and disease resistanc.</title>
        <authorList>
            <person name="Yuan L."/>
        </authorList>
    </citation>
    <scope>NUCLEOTIDE SEQUENCE [LARGE SCALE GENOMIC DNA]</scope>
    <source>
        <strain evidence="2">ZHUSHIDOU_FW_LH</strain>
        <tissue evidence="2">Leaf</tissue>
    </source>
</reference>